<sequence>MSVRIIALATAAALAHTPAAFAQAHHGQHGMPMPTQGEQAPQDPHAGHRAPAQDEPQARPPESADPHAGHDAPPASPTTADPHAGHAAQPAPSTAADPHAGHSAQPASPTVADPHAGHGAPGETPSHGVAGTALPAGDAPPPPVPADFYADRSFSPSEMARARAGERREHGGGIYSQVLFNLLEYRATGNGGSYHWDMETWIGGDINQLTIKSEGEGAFRGGTDRADLQLLYSRAIDPYWNLQAGVRYDFKRSRSYAAVGVEGLAPYWFELEGTVFLSDRGDVLARFEGYHDMRLTQRLLLQPRAEMNLSAQDVPRDRLGSGLTNVELGLRLRYEIVREFAPYIGVAWERRFGGTARYARADGEDVGGATFVAGVRLWF</sequence>
<evidence type="ECO:0000256" key="1">
    <source>
        <dbReference type="SAM" id="MobiDB-lite"/>
    </source>
</evidence>
<feature type="region of interest" description="Disordered" evidence="1">
    <location>
        <begin position="22"/>
        <end position="151"/>
    </location>
</feature>
<dbReference type="EMBL" id="JBHRSU010000032">
    <property type="protein sequence ID" value="MFC3101422.1"/>
    <property type="molecule type" value="Genomic_DNA"/>
</dbReference>
<feature type="chain" id="PRO_5045730399" evidence="2">
    <location>
        <begin position="23"/>
        <end position="379"/>
    </location>
</feature>
<evidence type="ECO:0000313" key="3">
    <source>
        <dbReference type="EMBL" id="MFC3101422.1"/>
    </source>
</evidence>
<protein>
    <submittedName>
        <fullName evidence="3">Copper resistance protein B</fullName>
    </submittedName>
</protein>
<evidence type="ECO:0000313" key="4">
    <source>
        <dbReference type="Proteomes" id="UP001595378"/>
    </source>
</evidence>
<dbReference type="SUPFAM" id="SSF103515">
    <property type="entry name" value="Autotransporter"/>
    <property type="match status" value="1"/>
</dbReference>
<reference evidence="4" key="1">
    <citation type="journal article" date="2019" name="Int. J. Syst. Evol. Microbiol.">
        <title>The Global Catalogue of Microorganisms (GCM) 10K type strain sequencing project: providing services to taxonomists for standard genome sequencing and annotation.</title>
        <authorList>
            <consortium name="The Broad Institute Genomics Platform"/>
            <consortium name="The Broad Institute Genome Sequencing Center for Infectious Disease"/>
            <person name="Wu L."/>
            <person name="Ma J."/>
        </authorList>
    </citation>
    <scope>NUCLEOTIDE SEQUENCE [LARGE SCALE GENOMIC DNA]</scope>
    <source>
        <strain evidence="4">KCTC 52606</strain>
    </source>
</reference>
<comment type="caution">
    <text evidence="3">The sequence shown here is derived from an EMBL/GenBank/DDBJ whole genome shotgun (WGS) entry which is preliminary data.</text>
</comment>
<feature type="signal peptide" evidence="2">
    <location>
        <begin position="1"/>
        <end position="22"/>
    </location>
</feature>
<feature type="compositionally biased region" description="Low complexity" evidence="1">
    <location>
        <begin position="71"/>
        <end position="82"/>
    </location>
</feature>
<dbReference type="RefSeq" id="WP_336919247.1">
    <property type="nucleotide sequence ID" value="NZ_JBANRN010000009.1"/>
</dbReference>
<name>A0ABV7EFB9_9SPHN</name>
<accession>A0ABV7EFB9</accession>
<evidence type="ECO:0000256" key="2">
    <source>
        <dbReference type="SAM" id="SignalP"/>
    </source>
</evidence>
<gene>
    <name evidence="3" type="ORF">ACFODK_11040</name>
</gene>
<organism evidence="3 4">
    <name type="scientific">Alteraurantiacibacter lauratis</name>
    <dbReference type="NCBI Taxonomy" id="2054627"/>
    <lineage>
        <taxon>Bacteria</taxon>
        <taxon>Pseudomonadati</taxon>
        <taxon>Pseudomonadota</taxon>
        <taxon>Alphaproteobacteria</taxon>
        <taxon>Sphingomonadales</taxon>
        <taxon>Erythrobacteraceae</taxon>
        <taxon>Alteraurantiacibacter</taxon>
    </lineage>
</organism>
<keyword evidence="4" id="KW-1185">Reference proteome</keyword>
<dbReference type="InterPro" id="IPR007939">
    <property type="entry name" value="Cu-R_B_prcur"/>
</dbReference>
<dbReference type="InterPro" id="IPR036709">
    <property type="entry name" value="Autotransporte_beta_dom_sf"/>
</dbReference>
<dbReference type="Proteomes" id="UP001595378">
    <property type="component" value="Unassembled WGS sequence"/>
</dbReference>
<dbReference type="Pfam" id="PF05275">
    <property type="entry name" value="CopB"/>
    <property type="match status" value="1"/>
</dbReference>
<keyword evidence="2" id="KW-0732">Signal</keyword>
<proteinExistence type="predicted"/>